<evidence type="ECO:0000313" key="2">
    <source>
        <dbReference type="EMBL" id="MFD2531994.1"/>
    </source>
</evidence>
<feature type="region of interest" description="Disordered" evidence="1">
    <location>
        <begin position="359"/>
        <end position="449"/>
    </location>
</feature>
<feature type="compositionally biased region" description="Basic and acidic residues" evidence="1">
    <location>
        <begin position="362"/>
        <end position="395"/>
    </location>
</feature>
<evidence type="ECO:0000313" key="3">
    <source>
        <dbReference type="Proteomes" id="UP001597460"/>
    </source>
</evidence>
<evidence type="ECO:0000256" key="1">
    <source>
        <dbReference type="SAM" id="MobiDB-lite"/>
    </source>
</evidence>
<dbReference type="EMBL" id="JBHULI010000022">
    <property type="protein sequence ID" value="MFD2531994.1"/>
    <property type="molecule type" value="Genomic_DNA"/>
</dbReference>
<gene>
    <name evidence="2" type="ORF">ACFSVN_06025</name>
</gene>
<reference evidence="3" key="1">
    <citation type="journal article" date="2019" name="Int. J. Syst. Evol. Microbiol.">
        <title>The Global Catalogue of Microorganisms (GCM) 10K type strain sequencing project: providing services to taxonomists for standard genome sequencing and annotation.</title>
        <authorList>
            <consortium name="The Broad Institute Genomics Platform"/>
            <consortium name="The Broad Institute Genome Sequencing Center for Infectious Disease"/>
            <person name="Wu L."/>
            <person name="Ma J."/>
        </authorList>
    </citation>
    <scope>NUCLEOTIDE SEQUENCE [LARGE SCALE GENOMIC DNA]</scope>
    <source>
        <strain evidence="3">KCTC 52042</strain>
    </source>
</reference>
<protein>
    <submittedName>
        <fullName evidence="2">Uncharacterized protein</fullName>
    </submittedName>
</protein>
<comment type="caution">
    <text evidence="2">The sequence shown here is derived from an EMBL/GenBank/DDBJ whole genome shotgun (WGS) entry which is preliminary data.</text>
</comment>
<name>A0ABW5JK55_9BACT</name>
<feature type="compositionally biased region" description="Acidic residues" evidence="1">
    <location>
        <begin position="396"/>
        <end position="424"/>
    </location>
</feature>
<organism evidence="2 3">
    <name type="scientific">Gracilimonas halophila</name>
    <dbReference type="NCBI Taxonomy" id="1834464"/>
    <lineage>
        <taxon>Bacteria</taxon>
        <taxon>Pseudomonadati</taxon>
        <taxon>Balneolota</taxon>
        <taxon>Balneolia</taxon>
        <taxon>Balneolales</taxon>
        <taxon>Balneolaceae</taxon>
        <taxon>Gracilimonas</taxon>
    </lineage>
</organism>
<proteinExistence type="predicted"/>
<sequence length="553" mass="64958">MHQSVENIIDKLMGAVKADKPYYSLKDFLSAGFPSFIVERIRFEVNEKLKKEFELDQTDWANTDQELVIDAWKDFQQALFANSRIPKDKFYGITSQVITDIVKVYLEPRHHMADYIYKSDDELGYEELLNRTEKLTIYKHFGRAIPLYMKKRKLKTLEKKRCKLLIHNLDANLVASYSAKEWAQVLELLFTLFGGKIDAKLIQLFFEDKGLFLTAKAFNELDEEITKERFIEILSYPDLLNVKLQEKFRDQFREELLAQKNRFDHPDEEEVEQIDEKEQRLLDSFFGDYSETGPQMTDEESFNALFKSEQKDKTIFEEFEEAPDAEEISKSIKKGEQTDEIKKFRHNLVTVLDQAANSFKNLSKEEQEKEKQKEEEEKKAKADKRKAEKEKKASEAEEDEMDEFIVEESDEDLIDEGSDGDEEPMWQQFLRPDQMDVLMGGKKSSDDDLLMDEETLVDSLVDEEAAEEEEEIDNPDLKDFLVGQEKLFTKEIFKGKKKKYTESLKTIQDLDSWDEASDFLEKNVFSENEVDMFSETAVDFTDKLQSYFNEFKS</sequence>
<dbReference type="Proteomes" id="UP001597460">
    <property type="component" value="Unassembled WGS sequence"/>
</dbReference>
<accession>A0ABW5JK55</accession>
<keyword evidence="3" id="KW-1185">Reference proteome</keyword>
<dbReference type="RefSeq" id="WP_390300024.1">
    <property type="nucleotide sequence ID" value="NZ_JBHULI010000022.1"/>
</dbReference>